<dbReference type="EMBL" id="JBHSMU010000015">
    <property type="protein sequence ID" value="MFC5461490.1"/>
    <property type="molecule type" value="Genomic_DNA"/>
</dbReference>
<reference evidence="3" key="1">
    <citation type="journal article" date="2019" name="Int. J. Syst. Evol. Microbiol.">
        <title>The Global Catalogue of Microorganisms (GCM) 10K type strain sequencing project: providing services to taxonomists for standard genome sequencing and annotation.</title>
        <authorList>
            <consortium name="The Broad Institute Genomics Platform"/>
            <consortium name="The Broad Institute Genome Sequencing Center for Infectious Disease"/>
            <person name="Wu L."/>
            <person name="Ma J."/>
        </authorList>
    </citation>
    <scope>NUCLEOTIDE SEQUENCE [LARGE SCALE GENOMIC DNA]</scope>
    <source>
        <strain evidence="3">KACC 12649</strain>
    </source>
</reference>
<feature type="transmembrane region" description="Helical" evidence="1">
    <location>
        <begin position="24"/>
        <end position="43"/>
    </location>
</feature>
<dbReference type="InterPro" id="IPR031044">
    <property type="entry name" value="Small_Trp_rich"/>
</dbReference>
<organism evidence="2 3">
    <name type="scientific">Massilia niabensis</name>
    <dbReference type="NCBI Taxonomy" id="544910"/>
    <lineage>
        <taxon>Bacteria</taxon>
        <taxon>Pseudomonadati</taxon>
        <taxon>Pseudomonadota</taxon>
        <taxon>Betaproteobacteria</taxon>
        <taxon>Burkholderiales</taxon>
        <taxon>Oxalobacteraceae</taxon>
        <taxon>Telluria group</taxon>
        <taxon>Massilia</taxon>
    </lineage>
</organism>
<sequence>MPLILLIAALVVLRFFEVWHFAELSWWWIVGLMAFAFAWFEYIEPMLGWDKKKAHDEDEKRRQARVKNTFDKRK</sequence>
<proteinExistence type="predicted"/>
<keyword evidence="1" id="KW-1133">Transmembrane helix</keyword>
<keyword evidence="1" id="KW-0472">Membrane</keyword>
<evidence type="ECO:0000256" key="1">
    <source>
        <dbReference type="SAM" id="Phobius"/>
    </source>
</evidence>
<protein>
    <submittedName>
        <fullName evidence="2">TIGR04438 family Trp-rich protein</fullName>
    </submittedName>
</protein>
<evidence type="ECO:0000313" key="3">
    <source>
        <dbReference type="Proteomes" id="UP001596050"/>
    </source>
</evidence>
<name>A0ABW0L7G5_9BURK</name>
<dbReference type="NCBIfam" id="TIGR04438">
    <property type="entry name" value="small_Trp_rich"/>
    <property type="match status" value="1"/>
</dbReference>
<dbReference type="RefSeq" id="WP_379784943.1">
    <property type="nucleotide sequence ID" value="NZ_JBHSMU010000015.1"/>
</dbReference>
<dbReference type="Proteomes" id="UP001596050">
    <property type="component" value="Unassembled WGS sequence"/>
</dbReference>
<accession>A0ABW0L7G5</accession>
<evidence type="ECO:0000313" key="2">
    <source>
        <dbReference type="EMBL" id="MFC5461490.1"/>
    </source>
</evidence>
<gene>
    <name evidence="2" type="ORF">ACFPN5_16895</name>
</gene>
<comment type="caution">
    <text evidence="2">The sequence shown here is derived from an EMBL/GenBank/DDBJ whole genome shotgun (WGS) entry which is preliminary data.</text>
</comment>
<keyword evidence="3" id="KW-1185">Reference proteome</keyword>
<keyword evidence="1" id="KW-0812">Transmembrane</keyword>